<evidence type="ECO:0000313" key="2">
    <source>
        <dbReference type="EnsemblPlants" id="EMT02476"/>
    </source>
</evidence>
<reference evidence="2" key="1">
    <citation type="submission" date="2015-06" db="UniProtKB">
        <authorList>
            <consortium name="EnsemblPlants"/>
        </authorList>
    </citation>
    <scope>IDENTIFICATION</scope>
</reference>
<proteinExistence type="predicted"/>
<sequence>MRKDKARIAPGMLADQDTQFSNKHAEMLKIWKFVHKLDHQVFLVHVQWEANSVERVSDASPRSSNYSEVMSNGRPQIKQPMKWPEGTGYPTC</sequence>
<organism evidence="2">
    <name type="scientific">Aegilops tauschii</name>
    <name type="common">Tausch's goatgrass</name>
    <name type="synonym">Aegilops squarrosa</name>
    <dbReference type="NCBI Taxonomy" id="37682"/>
    <lineage>
        <taxon>Eukaryota</taxon>
        <taxon>Viridiplantae</taxon>
        <taxon>Streptophyta</taxon>
        <taxon>Embryophyta</taxon>
        <taxon>Tracheophyta</taxon>
        <taxon>Spermatophyta</taxon>
        <taxon>Magnoliopsida</taxon>
        <taxon>Liliopsida</taxon>
        <taxon>Poales</taxon>
        <taxon>Poaceae</taxon>
        <taxon>BOP clade</taxon>
        <taxon>Pooideae</taxon>
        <taxon>Triticodae</taxon>
        <taxon>Triticeae</taxon>
        <taxon>Triticinae</taxon>
        <taxon>Aegilops</taxon>
    </lineage>
</organism>
<feature type="region of interest" description="Disordered" evidence="1">
    <location>
        <begin position="59"/>
        <end position="92"/>
    </location>
</feature>
<accession>R7W582</accession>
<dbReference type="EnsemblPlants" id="EMT02476">
    <property type="protein sequence ID" value="EMT02476"/>
    <property type="gene ID" value="F775_23915"/>
</dbReference>
<dbReference type="AlphaFoldDB" id="R7W582"/>
<feature type="compositionally biased region" description="Polar residues" evidence="1">
    <location>
        <begin position="60"/>
        <end position="74"/>
    </location>
</feature>
<evidence type="ECO:0000256" key="1">
    <source>
        <dbReference type="SAM" id="MobiDB-lite"/>
    </source>
</evidence>
<protein>
    <submittedName>
        <fullName evidence="2">Uncharacterized protein</fullName>
    </submittedName>
</protein>
<name>R7W582_AEGTA</name>